<dbReference type="OrthoDB" id="9810154at2"/>
<dbReference type="EMBL" id="FQYP01000001">
    <property type="protein sequence ID" value="SHI39033.1"/>
    <property type="molecule type" value="Genomic_DNA"/>
</dbReference>
<dbReference type="SMART" id="SM00855">
    <property type="entry name" value="PGAM"/>
    <property type="match status" value="1"/>
</dbReference>
<dbReference type="SUPFAM" id="SSF53254">
    <property type="entry name" value="Phosphoglycerate mutase-like"/>
    <property type="match status" value="1"/>
</dbReference>
<dbReference type="PANTHER" id="PTHR47623">
    <property type="entry name" value="OS09G0287300 PROTEIN"/>
    <property type="match status" value="1"/>
</dbReference>
<dbReference type="AlphaFoldDB" id="A0A1M6AS46"/>
<keyword evidence="3" id="KW-1185">Reference proteome</keyword>
<protein>
    <submittedName>
        <fullName evidence="2">Phosphohistidine phosphatase</fullName>
    </submittedName>
</protein>
<reference evidence="3" key="1">
    <citation type="submission" date="2016-11" db="EMBL/GenBank/DDBJ databases">
        <authorList>
            <person name="Varghese N."/>
            <person name="Submissions S."/>
        </authorList>
    </citation>
    <scope>NUCLEOTIDE SEQUENCE [LARGE SCALE GENOMIC DNA]</scope>
    <source>
        <strain evidence="3">DSM 22623</strain>
    </source>
</reference>
<name>A0A1M6AS46_9FLAO</name>
<dbReference type="RefSeq" id="WP_073313272.1">
    <property type="nucleotide sequence ID" value="NZ_FQYP01000001.1"/>
</dbReference>
<dbReference type="Pfam" id="PF00300">
    <property type="entry name" value="His_Phos_1"/>
    <property type="match status" value="1"/>
</dbReference>
<organism evidence="2 3">
    <name type="scientific">Aquimarina spongiae</name>
    <dbReference type="NCBI Taxonomy" id="570521"/>
    <lineage>
        <taxon>Bacteria</taxon>
        <taxon>Pseudomonadati</taxon>
        <taxon>Bacteroidota</taxon>
        <taxon>Flavobacteriia</taxon>
        <taxon>Flavobacteriales</taxon>
        <taxon>Flavobacteriaceae</taxon>
        <taxon>Aquimarina</taxon>
    </lineage>
</organism>
<evidence type="ECO:0000313" key="2">
    <source>
        <dbReference type="EMBL" id="SHI39033.1"/>
    </source>
</evidence>
<dbReference type="InterPro" id="IPR029033">
    <property type="entry name" value="His_PPase_superfam"/>
</dbReference>
<proteinExistence type="predicted"/>
<gene>
    <name evidence="2" type="ORF">SAMN04488508_101434</name>
</gene>
<feature type="binding site" evidence="1">
    <location>
        <position position="57"/>
    </location>
    <ligand>
        <name>substrate</name>
    </ligand>
</feature>
<evidence type="ECO:0000256" key="1">
    <source>
        <dbReference type="PIRSR" id="PIRSR613078-2"/>
    </source>
</evidence>
<dbReference type="CDD" id="cd07067">
    <property type="entry name" value="HP_PGM_like"/>
    <property type="match status" value="1"/>
</dbReference>
<dbReference type="Proteomes" id="UP000184432">
    <property type="component" value="Unassembled WGS sequence"/>
</dbReference>
<dbReference type="STRING" id="570521.SAMN04488508_101434"/>
<dbReference type="Gene3D" id="3.40.50.1240">
    <property type="entry name" value="Phosphoglycerate mutase-like"/>
    <property type="match status" value="1"/>
</dbReference>
<dbReference type="PANTHER" id="PTHR47623:SF1">
    <property type="entry name" value="OS09G0287300 PROTEIN"/>
    <property type="match status" value="1"/>
</dbReference>
<accession>A0A1M6AS46</accession>
<dbReference type="InterPro" id="IPR013078">
    <property type="entry name" value="His_Pase_superF_clade-1"/>
</dbReference>
<evidence type="ECO:0000313" key="3">
    <source>
        <dbReference type="Proteomes" id="UP000184432"/>
    </source>
</evidence>
<sequence>MKTLYIIRHAKSSWDYDVPDDQRPLSNRGLRDAELIGKHLKTLVKPIDLVLSSPAERAYKTSQIVLDNLSIDKSVFRLEPDLYDFGGNKVLEVIKNCKNEINTLLIFGHNHAFTSIVNLLGDQSIDNLPTAGAVGIEFEEEQWDQISVGKIFLMVFPKSLR</sequence>